<keyword evidence="1" id="KW-0812">Transmembrane</keyword>
<organism evidence="3 5">
    <name type="scientific">Rotaria sordida</name>
    <dbReference type="NCBI Taxonomy" id="392033"/>
    <lineage>
        <taxon>Eukaryota</taxon>
        <taxon>Metazoa</taxon>
        <taxon>Spiralia</taxon>
        <taxon>Gnathifera</taxon>
        <taxon>Rotifera</taxon>
        <taxon>Eurotatoria</taxon>
        <taxon>Bdelloidea</taxon>
        <taxon>Philodinida</taxon>
        <taxon>Philodinidae</taxon>
        <taxon>Rotaria</taxon>
    </lineage>
</organism>
<evidence type="ECO:0000313" key="5">
    <source>
        <dbReference type="Proteomes" id="UP000663864"/>
    </source>
</evidence>
<evidence type="ECO:0000313" key="3">
    <source>
        <dbReference type="EMBL" id="CAF0861396.1"/>
    </source>
</evidence>
<keyword evidence="1" id="KW-0472">Membrane</keyword>
<dbReference type="SMART" id="SM00642">
    <property type="entry name" value="Aamy"/>
    <property type="match status" value="1"/>
</dbReference>
<dbReference type="EMBL" id="CAJNOL010000127">
    <property type="protein sequence ID" value="CAF0868621.1"/>
    <property type="molecule type" value="Genomic_DNA"/>
</dbReference>
<feature type="domain" description="Glycosyl hydrolase family 13 catalytic" evidence="2">
    <location>
        <begin position="79"/>
        <end position="421"/>
    </location>
</feature>
<dbReference type="Gene3D" id="3.90.400.10">
    <property type="entry name" value="Oligo-1,6-glucosidase, Domain 2"/>
    <property type="match status" value="1"/>
</dbReference>
<dbReference type="Proteomes" id="UP000663870">
    <property type="component" value="Unassembled WGS sequence"/>
</dbReference>
<keyword evidence="6" id="KW-1185">Reference proteome</keyword>
<proteinExistence type="predicted"/>
<sequence>MIQASRIEECNNEFQITNNELSTPESTPPLISTLWLKRARMISVLIYILLQVAYFIFIIICIALYPRCEKAPETSWWTNGVFLRFSNRTMKFNELTEKLIDYRTKFHIQALWLSPVFPLSNELNPIEWRNVDSNFGNESDLTRLIDKAHENDILIIVDYPLNHLSIQSNYFISNDDSYFVWNDQGNINNWKTINDNQQSAWTYNNRKNSFYLHQFNNDNDSIDINYRNNRVFNDMIDSFSYWNKTFSIDGFNVQGISFTYEDYEYNNETNDNSSRLRHLDEDYLLLARIRAEIDEKKILLLDSIDSLATSNEQLLTRYYGDKNKYLGGVQLASLNNYILVNETVTNLTALFDEYNNSIFFKNQQPFLWSSLSSNSKLNEAFFAACLFHNGSISIDIDRQGDQLSNTQLNRLRQIIKLTQKDVFRVGSIRQTILPQSKWLTIELKRRGQKHHMIIINFNDKDQNDTVNLEQGKTNAVEVVLTNKGKPGKKYETNTLIEMDKPIHLKLYEYLIIRWSPSIEGLGIIF</sequence>
<name>A0A813X431_9BILA</name>
<dbReference type="Pfam" id="PF00128">
    <property type="entry name" value="Alpha-amylase"/>
    <property type="match status" value="1"/>
</dbReference>
<evidence type="ECO:0000313" key="6">
    <source>
        <dbReference type="Proteomes" id="UP000663870"/>
    </source>
</evidence>
<dbReference type="Proteomes" id="UP000663864">
    <property type="component" value="Unassembled WGS sequence"/>
</dbReference>
<protein>
    <recommendedName>
        <fullName evidence="2">Glycosyl hydrolase family 13 catalytic domain-containing protein</fullName>
    </recommendedName>
</protein>
<reference evidence="3" key="1">
    <citation type="submission" date="2021-02" db="EMBL/GenBank/DDBJ databases">
        <authorList>
            <person name="Nowell W R."/>
        </authorList>
    </citation>
    <scope>NUCLEOTIDE SEQUENCE</scope>
</reference>
<dbReference type="InterPro" id="IPR017853">
    <property type="entry name" value="GH"/>
</dbReference>
<dbReference type="InterPro" id="IPR045857">
    <property type="entry name" value="O16G_dom_2"/>
</dbReference>
<dbReference type="AlphaFoldDB" id="A0A813X431"/>
<evidence type="ECO:0000256" key="1">
    <source>
        <dbReference type="SAM" id="Phobius"/>
    </source>
</evidence>
<comment type="caution">
    <text evidence="3">The sequence shown here is derived from an EMBL/GenBank/DDBJ whole genome shotgun (WGS) entry which is preliminary data.</text>
</comment>
<dbReference type="PANTHER" id="PTHR10357">
    <property type="entry name" value="ALPHA-AMYLASE FAMILY MEMBER"/>
    <property type="match status" value="1"/>
</dbReference>
<keyword evidence="1" id="KW-1133">Transmembrane helix</keyword>
<dbReference type="SUPFAM" id="SSF51445">
    <property type="entry name" value="(Trans)glycosidases"/>
    <property type="match status" value="1"/>
</dbReference>
<evidence type="ECO:0000313" key="4">
    <source>
        <dbReference type="EMBL" id="CAF0868621.1"/>
    </source>
</evidence>
<dbReference type="InterPro" id="IPR006047">
    <property type="entry name" value="GH13_cat_dom"/>
</dbReference>
<dbReference type="GO" id="GO:0005975">
    <property type="term" value="P:carbohydrate metabolic process"/>
    <property type="evidence" value="ECO:0007669"/>
    <property type="project" value="InterPro"/>
</dbReference>
<dbReference type="EMBL" id="CAJNOT010000142">
    <property type="protein sequence ID" value="CAF0861396.1"/>
    <property type="molecule type" value="Genomic_DNA"/>
</dbReference>
<feature type="transmembrane region" description="Helical" evidence="1">
    <location>
        <begin position="44"/>
        <end position="65"/>
    </location>
</feature>
<gene>
    <name evidence="4" type="ORF">JXQ802_LOCUS7565</name>
    <name evidence="3" type="ORF">ZHD862_LOCUS5399</name>
</gene>
<dbReference type="Gene3D" id="3.20.20.80">
    <property type="entry name" value="Glycosidases"/>
    <property type="match status" value="1"/>
</dbReference>
<accession>A0A813X431</accession>
<evidence type="ECO:0000259" key="2">
    <source>
        <dbReference type="SMART" id="SM00642"/>
    </source>
</evidence>